<dbReference type="InterPro" id="IPR050951">
    <property type="entry name" value="Retrovirus_Pol_polyprotein"/>
</dbReference>
<dbReference type="InterPro" id="IPR041588">
    <property type="entry name" value="Integrase_H2C2"/>
</dbReference>
<feature type="non-terminal residue" evidence="3">
    <location>
        <position position="1"/>
    </location>
</feature>
<evidence type="ECO:0000313" key="3">
    <source>
        <dbReference type="EMBL" id="GBM66970.1"/>
    </source>
</evidence>
<dbReference type="FunFam" id="1.10.340.70:FF:000001">
    <property type="entry name" value="Retrovirus-related Pol polyprotein from transposon gypsy-like Protein"/>
    <property type="match status" value="1"/>
</dbReference>
<protein>
    <recommendedName>
        <fullName evidence="1">RNA-directed DNA polymerase</fullName>
        <ecNumber evidence="1">2.7.7.49</ecNumber>
    </recommendedName>
</protein>
<evidence type="ECO:0000313" key="4">
    <source>
        <dbReference type="Proteomes" id="UP000499080"/>
    </source>
</evidence>
<dbReference type="Gene3D" id="1.10.340.70">
    <property type="match status" value="1"/>
</dbReference>
<evidence type="ECO:0000259" key="2">
    <source>
        <dbReference type="Pfam" id="PF17921"/>
    </source>
</evidence>
<gene>
    <name evidence="3" type="ORF">AVEN_208109_1</name>
</gene>
<dbReference type="GO" id="GO:0003964">
    <property type="term" value="F:RNA-directed DNA polymerase activity"/>
    <property type="evidence" value="ECO:0007669"/>
    <property type="project" value="UniProtKB-EC"/>
</dbReference>
<dbReference type="Pfam" id="PF17921">
    <property type="entry name" value="Integrase_H2C2"/>
    <property type="match status" value="1"/>
</dbReference>
<sequence length="145" mass="16423">QQGCKELQSLSKKILGKTDSRNEFEILPNGLLVKRKTNKVGEDKLLLVVPKEFRERLQALCHEGASSHLGLTKTKDILSKYFFWSNCYKEIEEHVQSCDHCQHVGKPNDKKRAPMKLVLIIQEVFAKINVDAVGPLPITATVKNI</sequence>
<dbReference type="OrthoDB" id="6435735at2759"/>
<feature type="domain" description="Integrase zinc-binding" evidence="2">
    <location>
        <begin position="49"/>
        <end position="104"/>
    </location>
</feature>
<dbReference type="PANTHER" id="PTHR37984">
    <property type="entry name" value="PROTEIN CBG26694"/>
    <property type="match status" value="1"/>
</dbReference>
<name>A0A4Y2HNZ6_ARAVE</name>
<reference evidence="3 4" key="1">
    <citation type="journal article" date="2019" name="Sci. Rep.">
        <title>Orb-weaving spider Araneus ventricosus genome elucidates the spidroin gene catalogue.</title>
        <authorList>
            <person name="Kono N."/>
            <person name="Nakamura H."/>
            <person name="Ohtoshi R."/>
            <person name="Moran D.A.P."/>
            <person name="Shinohara A."/>
            <person name="Yoshida Y."/>
            <person name="Fujiwara M."/>
            <person name="Mori M."/>
            <person name="Tomita M."/>
            <person name="Arakawa K."/>
        </authorList>
    </citation>
    <scope>NUCLEOTIDE SEQUENCE [LARGE SCALE GENOMIC DNA]</scope>
</reference>
<evidence type="ECO:0000256" key="1">
    <source>
        <dbReference type="ARBA" id="ARBA00012493"/>
    </source>
</evidence>
<dbReference type="AlphaFoldDB" id="A0A4Y2HNZ6"/>
<dbReference type="EMBL" id="BGPR01103616">
    <property type="protein sequence ID" value="GBM66970.1"/>
    <property type="molecule type" value="Genomic_DNA"/>
</dbReference>
<accession>A0A4Y2HNZ6</accession>
<dbReference type="EC" id="2.7.7.49" evidence="1"/>
<keyword evidence="4" id="KW-1185">Reference proteome</keyword>
<proteinExistence type="predicted"/>
<dbReference type="PANTHER" id="PTHR37984:SF15">
    <property type="entry name" value="INTEGRASE CATALYTIC DOMAIN-CONTAINING PROTEIN"/>
    <property type="match status" value="1"/>
</dbReference>
<dbReference type="Proteomes" id="UP000499080">
    <property type="component" value="Unassembled WGS sequence"/>
</dbReference>
<organism evidence="3 4">
    <name type="scientific">Araneus ventricosus</name>
    <name type="common">Orbweaver spider</name>
    <name type="synonym">Epeira ventricosa</name>
    <dbReference type="NCBI Taxonomy" id="182803"/>
    <lineage>
        <taxon>Eukaryota</taxon>
        <taxon>Metazoa</taxon>
        <taxon>Ecdysozoa</taxon>
        <taxon>Arthropoda</taxon>
        <taxon>Chelicerata</taxon>
        <taxon>Arachnida</taxon>
        <taxon>Araneae</taxon>
        <taxon>Araneomorphae</taxon>
        <taxon>Entelegynae</taxon>
        <taxon>Araneoidea</taxon>
        <taxon>Araneidae</taxon>
        <taxon>Araneus</taxon>
    </lineage>
</organism>
<comment type="caution">
    <text evidence="3">The sequence shown here is derived from an EMBL/GenBank/DDBJ whole genome shotgun (WGS) entry which is preliminary data.</text>
</comment>